<feature type="compositionally biased region" description="Low complexity" evidence="1">
    <location>
        <begin position="112"/>
        <end position="132"/>
    </location>
</feature>
<dbReference type="OrthoDB" id="8040656at2759"/>
<dbReference type="InterPro" id="IPR031961">
    <property type="entry name" value="DUF4780"/>
</dbReference>
<dbReference type="AlphaFoldDB" id="A0A0L0C7C0"/>
<dbReference type="CDD" id="cd17039">
    <property type="entry name" value="Ubl_ubiquitin_like"/>
    <property type="match status" value="1"/>
</dbReference>
<gene>
    <name evidence="3" type="ORF">FF38_04358</name>
</gene>
<feature type="region of interest" description="Disordered" evidence="1">
    <location>
        <begin position="207"/>
        <end position="228"/>
    </location>
</feature>
<dbReference type="Proteomes" id="UP000037069">
    <property type="component" value="Unassembled WGS sequence"/>
</dbReference>
<proteinExistence type="predicted"/>
<dbReference type="Pfam" id="PF16012">
    <property type="entry name" value="DUF4780"/>
    <property type="match status" value="1"/>
</dbReference>
<dbReference type="InterPro" id="IPR029071">
    <property type="entry name" value="Ubiquitin-like_domsf"/>
</dbReference>
<feature type="domain" description="DUF4780" evidence="2">
    <location>
        <begin position="333"/>
        <end position="511"/>
    </location>
</feature>
<evidence type="ECO:0000313" key="4">
    <source>
        <dbReference type="Proteomes" id="UP000037069"/>
    </source>
</evidence>
<feature type="compositionally biased region" description="Acidic residues" evidence="1">
    <location>
        <begin position="133"/>
        <end position="146"/>
    </location>
</feature>
<feature type="compositionally biased region" description="Basic residues" evidence="1">
    <location>
        <begin position="167"/>
        <end position="181"/>
    </location>
</feature>
<organism evidence="3 4">
    <name type="scientific">Lucilia cuprina</name>
    <name type="common">Green bottle fly</name>
    <name type="synonym">Australian sheep blowfly</name>
    <dbReference type="NCBI Taxonomy" id="7375"/>
    <lineage>
        <taxon>Eukaryota</taxon>
        <taxon>Metazoa</taxon>
        <taxon>Ecdysozoa</taxon>
        <taxon>Arthropoda</taxon>
        <taxon>Hexapoda</taxon>
        <taxon>Insecta</taxon>
        <taxon>Pterygota</taxon>
        <taxon>Neoptera</taxon>
        <taxon>Endopterygota</taxon>
        <taxon>Diptera</taxon>
        <taxon>Brachycera</taxon>
        <taxon>Muscomorpha</taxon>
        <taxon>Oestroidea</taxon>
        <taxon>Calliphoridae</taxon>
        <taxon>Luciliinae</taxon>
        <taxon>Lucilia</taxon>
    </lineage>
</organism>
<evidence type="ECO:0000256" key="1">
    <source>
        <dbReference type="SAM" id="MobiDB-lite"/>
    </source>
</evidence>
<comment type="caution">
    <text evidence="3">The sequence shown here is derived from an EMBL/GenBank/DDBJ whole genome shotgun (WGS) entry which is preliminary data.</text>
</comment>
<keyword evidence="4" id="KW-1185">Reference proteome</keyword>
<feature type="compositionally biased region" description="Basic and acidic residues" evidence="1">
    <location>
        <begin position="216"/>
        <end position="228"/>
    </location>
</feature>
<name>A0A0L0C7C0_LUCCU</name>
<dbReference type="OMA" id="CANITKY"/>
<dbReference type="SUPFAM" id="SSF54236">
    <property type="entry name" value="Ubiquitin-like"/>
    <property type="match status" value="1"/>
</dbReference>
<sequence length="514" mass="58737">MMFIKIKLEPQNLKALSALKNISYFSIDDDATISDLKIKIEEFVDVPAEHQELRTLTKVFQNNWNVKDVCDVRGSAIMLYAYDEYYEYEDPQFVCFLQVYTNELAAQQQELEQRSKVVTPSSSTSSITLIADSDTEQDSEGTDSETDSCKLSDSDSEGSSSTDSSCGKKRSKRERKHTIVQNKKLKVTVPSSETVCQFLDEFPKSTSKEIAAPNRPLKETSTESSNKENFSKYSALEISPPTIGETLKPTLIDSSKEILSAENKKIIENNMENKENKDKPQDMTANNNQVLHETNSSNINKIQSNIITTTNNYSHKNNIHPCYSINPEIRDYLAIISSSDMNTIISSIECEEVLVWFFDRFRACDSSSQLQFDNKTAISLFEGKLWIACMNSATYQWICANITKYSLKSYKILTLKDSKHLCEVVVPVVSNSKTALDIFDLLEKQNKNISTLKWSLQSRRILLESDKDFKEKSISTFCTNEMFLIFMDTQSKECLEKLDCKLKYCFWQIVFKFS</sequence>
<protein>
    <recommendedName>
        <fullName evidence="2">DUF4780 domain-containing protein</fullName>
    </recommendedName>
</protein>
<evidence type="ECO:0000313" key="3">
    <source>
        <dbReference type="EMBL" id="KNC28141.1"/>
    </source>
</evidence>
<feature type="region of interest" description="Disordered" evidence="1">
    <location>
        <begin position="112"/>
        <end position="181"/>
    </location>
</feature>
<accession>A0A0L0C7C0</accession>
<dbReference type="EMBL" id="JRES01000819">
    <property type="protein sequence ID" value="KNC28141.1"/>
    <property type="molecule type" value="Genomic_DNA"/>
</dbReference>
<reference evidence="3 4" key="1">
    <citation type="journal article" date="2015" name="Nat. Commun.">
        <title>Lucilia cuprina genome unlocks parasitic fly biology to underpin future interventions.</title>
        <authorList>
            <person name="Anstead C.A."/>
            <person name="Korhonen P.K."/>
            <person name="Young N.D."/>
            <person name="Hall R.S."/>
            <person name="Jex A.R."/>
            <person name="Murali S.C."/>
            <person name="Hughes D.S."/>
            <person name="Lee S.F."/>
            <person name="Perry T."/>
            <person name="Stroehlein A.J."/>
            <person name="Ansell B.R."/>
            <person name="Breugelmans B."/>
            <person name="Hofmann A."/>
            <person name="Qu J."/>
            <person name="Dugan S."/>
            <person name="Lee S.L."/>
            <person name="Chao H."/>
            <person name="Dinh H."/>
            <person name="Han Y."/>
            <person name="Doddapaneni H.V."/>
            <person name="Worley K.C."/>
            <person name="Muzny D.M."/>
            <person name="Ioannidis P."/>
            <person name="Waterhouse R.M."/>
            <person name="Zdobnov E.M."/>
            <person name="James P.J."/>
            <person name="Bagnall N.H."/>
            <person name="Kotze A.C."/>
            <person name="Gibbs R.A."/>
            <person name="Richards S."/>
            <person name="Batterham P."/>
            <person name="Gasser R.B."/>
        </authorList>
    </citation>
    <scope>NUCLEOTIDE SEQUENCE [LARGE SCALE GENOMIC DNA]</scope>
    <source>
        <strain evidence="3 4">LS</strain>
        <tissue evidence="3">Full body</tissue>
    </source>
</reference>
<evidence type="ECO:0000259" key="2">
    <source>
        <dbReference type="Pfam" id="PF16012"/>
    </source>
</evidence>